<evidence type="ECO:0000313" key="4">
    <source>
        <dbReference type="Proteomes" id="UP000606922"/>
    </source>
</evidence>
<protein>
    <submittedName>
        <fullName evidence="3">Restriction endonuclease</fullName>
    </submittedName>
</protein>
<feature type="domain" description="Restriction endonuclease AspBHI N-terminal" evidence="2">
    <location>
        <begin position="31"/>
        <end position="214"/>
    </location>
</feature>
<keyword evidence="3" id="KW-0378">Hydrolase</keyword>
<dbReference type="Gene3D" id="2.30.280.20">
    <property type="match status" value="1"/>
</dbReference>
<keyword evidence="3" id="KW-0540">Nuclease</keyword>
<dbReference type="Pfam" id="PF18062">
    <property type="entry name" value="RE_AspBHI_N"/>
    <property type="match status" value="1"/>
</dbReference>
<comment type="caution">
    <text evidence="3">The sequence shown here is derived from an EMBL/GenBank/DDBJ whole genome shotgun (WGS) entry which is preliminary data.</text>
</comment>
<evidence type="ECO:0000259" key="1">
    <source>
        <dbReference type="Pfam" id="PF04471"/>
    </source>
</evidence>
<evidence type="ECO:0000313" key="3">
    <source>
        <dbReference type="EMBL" id="GGB14905.1"/>
    </source>
</evidence>
<reference evidence="3" key="1">
    <citation type="journal article" date="2014" name="Int. J. Syst. Evol. Microbiol.">
        <title>Complete genome sequence of Corynebacterium casei LMG S-19264T (=DSM 44701T), isolated from a smear-ripened cheese.</title>
        <authorList>
            <consortium name="US DOE Joint Genome Institute (JGI-PGF)"/>
            <person name="Walter F."/>
            <person name="Albersmeier A."/>
            <person name="Kalinowski J."/>
            <person name="Ruckert C."/>
        </authorList>
    </citation>
    <scope>NUCLEOTIDE SEQUENCE</scope>
    <source>
        <strain evidence="3">CGMCC 1.12813</strain>
    </source>
</reference>
<dbReference type="GO" id="GO:0004519">
    <property type="term" value="F:endonuclease activity"/>
    <property type="evidence" value="ECO:0007669"/>
    <property type="project" value="UniProtKB-KW"/>
</dbReference>
<feature type="domain" description="Restriction endonuclease type IV Mrr" evidence="1">
    <location>
        <begin position="255"/>
        <end position="372"/>
    </location>
</feature>
<keyword evidence="4" id="KW-1185">Reference proteome</keyword>
<dbReference type="GO" id="GO:0003677">
    <property type="term" value="F:DNA binding"/>
    <property type="evidence" value="ECO:0007669"/>
    <property type="project" value="InterPro"/>
</dbReference>
<dbReference type="Gene3D" id="3.40.1350.10">
    <property type="match status" value="1"/>
</dbReference>
<dbReference type="Pfam" id="PF04471">
    <property type="entry name" value="Mrr_cat"/>
    <property type="match status" value="1"/>
</dbReference>
<sequence length="396" mass="42592">MGRKVSGQVAFVDLELADLVVDAVYAGGTAGNLSDDPIGRLLPVGNAGGIRPKGPVTNPRLVALVTSGEDLDWPDHLDAQSGVLMYYGDNKTGGKDLHDTPRKGNLVLRNLFDAAHGSATQRAQVAPVLVFSKTGQGRDHRFLGLAVPGSTATTYADDLTGIWRSKDGLRYQNYKAVFTVLDVGTVSRAWIQDIVQGLSNSENAPAAWLCWRNGGAPKALQAPRIVEHRTRLEQEPTGVGGKAVVKGIYDHFSSRPNDFEHFAADLVKIHLPTVVSLDVTRRSRDGGRDAIGLLQVGTGGGDILLDFSMEAKCYKPGNSVGVRELSRLISRLRHRQFGVLVTTSHLDGQAYKELKEDRHPIIVIAGGDIANIVTASNLPGAAGWKAWLNKTYPPLS</sequence>
<dbReference type="InterPro" id="IPR007560">
    <property type="entry name" value="Restrct_endonuc_IV_Mrr"/>
</dbReference>
<proteinExistence type="predicted"/>
<dbReference type="Proteomes" id="UP000606922">
    <property type="component" value="Unassembled WGS sequence"/>
</dbReference>
<keyword evidence="3" id="KW-0255">Endonuclease</keyword>
<evidence type="ECO:0000259" key="2">
    <source>
        <dbReference type="Pfam" id="PF18062"/>
    </source>
</evidence>
<dbReference type="AlphaFoldDB" id="A0A916SSS2"/>
<dbReference type="EMBL" id="BMGB01000002">
    <property type="protein sequence ID" value="GGB14905.1"/>
    <property type="molecule type" value="Genomic_DNA"/>
</dbReference>
<accession>A0A916SSS2</accession>
<name>A0A916SSS2_9MICO</name>
<organism evidence="3 4">
    <name type="scientific">Conyzicola nivalis</name>
    <dbReference type="NCBI Taxonomy" id="1477021"/>
    <lineage>
        <taxon>Bacteria</taxon>
        <taxon>Bacillati</taxon>
        <taxon>Actinomycetota</taxon>
        <taxon>Actinomycetes</taxon>
        <taxon>Micrococcales</taxon>
        <taxon>Microbacteriaceae</taxon>
        <taxon>Conyzicola</taxon>
    </lineage>
</organism>
<dbReference type="GO" id="GO:0009307">
    <property type="term" value="P:DNA restriction-modification system"/>
    <property type="evidence" value="ECO:0007669"/>
    <property type="project" value="InterPro"/>
</dbReference>
<dbReference type="InterPro" id="IPR041409">
    <property type="entry name" value="RE_AspBHI_N"/>
</dbReference>
<gene>
    <name evidence="3" type="ORF">GCM10010979_31860</name>
</gene>
<reference evidence="3" key="2">
    <citation type="submission" date="2020-09" db="EMBL/GenBank/DDBJ databases">
        <authorList>
            <person name="Sun Q."/>
            <person name="Zhou Y."/>
        </authorList>
    </citation>
    <scope>NUCLEOTIDE SEQUENCE</scope>
    <source>
        <strain evidence="3">CGMCC 1.12813</strain>
    </source>
</reference>
<dbReference type="InterPro" id="IPR011856">
    <property type="entry name" value="tRNA_endonuc-like_dom_sf"/>
</dbReference>